<evidence type="ECO:0000256" key="8">
    <source>
        <dbReference type="ARBA" id="ARBA00022967"/>
    </source>
</evidence>
<comment type="function">
    <text evidence="16">Core subunit of the mitochondrial membrane respiratory chain NADH dehydrogenase (Complex I) which catalyzes electron transfer from NADH through the respiratory chain, using ubiquinone as an electron acceptor. Essential for the catalytic activity and assembly of complex I.</text>
</comment>
<evidence type="ECO:0000256" key="9">
    <source>
        <dbReference type="ARBA" id="ARBA00022982"/>
    </source>
</evidence>
<accession>A0A7L8DAK9</accession>
<dbReference type="GO" id="GO:0003954">
    <property type="term" value="F:NADH dehydrogenase activity"/>
    <property type="evidence" value="ECO:0007669"/>
    <property type="project" value="TreeGrafter"/>
</dbReference>
<evidence type="ECO:0000256" key="5">
    <source>
        <dbReference type="ARBA" id="ARBA00022448"/>
    </source>
</evidence>
<proteinExistence type="inferred from homology"/>
<dbReference type="PANTHER" id="PTHR43507">
    <property type="entry name" value="NADH-UBIQUINONE OXIDOREDUCTASE CHAIN 4"/>
    <property type="match status" value="1"/>
</dbReference>
<feature type="transmembrane region" description="Helical" evidence="16">
    <location>
        <begin position="257"/>
        <end position="278"/>
    </location>
</feature>
<feature type="transmembrane region" description="Helical" evidence="16">
    <location>
        <begin position="285"/>
        <end position="303"/>
    </location>
</feature>
<evidence type="ECO:0000256" key="1">
    <source>
        <dbReference type="ARBA" id="ARBA00004225"/>
    </source>
</evidence>
<dbReference type="GO" id="GO:0015990">
    <property type="term" value="P:electron transport coupled proton transport"/>
    <property type="evidence" value="ECO:0007669"/>
    <property type="project" value="TreeGrafter"/>
</dbReference>
<keyword evidence="13 16" id="KW-0496">Mitochondrion</keyword>
<dbReference type="GO" id="GO:0031966">
    <property type="term" value="C:mitochondrial membrane"/>
    <property type="evidence" value="ECO:0007669"/>
    <property type="project" value="UniProtKB-SubCell"/>
</dbReference>
<feature type="transmembrane region" description="Helical" evidence="16">
    <location>
        <begin position="187"/>
        <end position="205"/>
    </location>
</feature>
<evidence type="ECO:0000259" key="17">
    <source>
        <dbReference type="Pfam" id="PF00361"/>
    </source>
</evidence>
<dbReference type="Pfam" id="PF01059">
    <property type="entry name" value="Oxidored_q5_N"/>
    <property type="match status" value="1"/>
</dbReference>
<dbReference type="InterPro" id="IPR010227">
    <property type="entry name" value="NADH_Q_OxRdtase_chainM/4"/>
</dbReference>
<feature type="transmembrane region" description="Helical" evidence="16">
    <location>
        <begin position="309"/>
        <end position="330"/>
    </location>
</feature>
<keyword evidence="6 16" id="KW-0679">Respiratory chain</keyword>
<evidence type="ECO:0000256" key="12">
    <source>
        <dbReference type="ARBA" id="ARBA00023075"/>
    </source>
</evidence>
<dbReference type="EMBL" id="MN356130">
    <property type="protein sequence ID" value="QOD97282.1"/>
    <property type="molecule type" value="Genomic_DNA"/>
</dbReference>
<evidence type="ECO:0000256" key="15">
    <source>
        <dbReference type="ARBA" id="ARBA00049551"/>
    </source>
</evidence>
<evidence type="ECO:0000259" key="18">
    <source>
        <dbReference type="Pfam" id="PF01059"/>
    </source>
</evidence>
<dbReference type="GO" id="GO:0008137">
    <property type="term" value="F:NADH dehydrogenase (ubiquinone) activity"/>
    <property type="evidence" value="ECO:0007669"/>
    <property type="project" value="UniProtKB-UniRule"/>
</dbReference>
<keyword evidence="11 16" id="KW-0520">NAD</keyword>
<geneLocation type="mitochondrion" evidence="19"/>
<name>A0A7L8DAK9_EURHL</name>
<dbReference type="PANTHER" id="PTHR43507:SF20">
    <property type="entry name" value="NADH-UBIQUINONE OXIDOREDUCTASE CHAIN 4"/>
    <property type="match status" value="1"/>
</dbReference>
<keyword evidence="12 16" id="KW-0830">Ubiquinone</keyword>
<evidence type="ECO:0000256" key="7">
    <source>
        <dbReference type="ARBA" id="ARBA00022692"/>
    </source>
</evidence>
<evidence type="ECO:0000256" key="6">
    <source>
        <dbReference type="ARBA" id="ARBA00022660"/>
    </source>
</evidence>
<dbReference type="Pfam" id="PF00361">
    <property type="entry name" value="Proton_antipo_M"/>
    <property type="match status" value="1"/>
</dbReference>
<keyword evidence="5 16" id="KW-0813">Transport</keyword>
<dbReference type="InterPro" id="IPR000260">
    <property type="entry name" value="NADH4_N"/>
</dbReference>
<dbReference type="InterPro" id="IPR001750">
    <property type="entry name" value="ND/Mrp_TM"/>
</dbReference>
<dbReference type="InterPro" id="IPR003918">
    <property type="entry name" value="NADH_UbQ_OxRdtase"/>
</dbReference>
<feature type="transmembrane region" description="Helical" evidence="16">
    <location>
        <begin position="145"/>
        <end position="167"/>
    </location>
</feature>
<feature type="domain" description="NADH:ubiquinone oxidoreductase chain 4 N-terminal" evidence="18">
    <location>
        <begin position="1"/>
        <end position="109"/>
    </location>
</feature>
<evidence type="ECO:0000256" key="13">
    <source>
        <dbReference type="ARBA" id="ARBA00023128"/>
    </source>
</evidence>
<comment type="similarity">
    <text evidence="2 16">Belongs to the complex I subunit 4 family.</text>
</comment>
<feature type="transmembrane region" description="Helical" evidence="16">
    <location>
        <begin position="225"/>
        <end position="245"/>
    </location>
</feature>
<reference evidence="19" key="1">
    <citation type="submission" date="2019-08" db="EMBL/GenBank/DDBJ databases">
        <title>Densely sampling genomes across the diversity of birds increases power of comparative genomics analyses.</title>
        <authorList>
            <consortium name="B10K project Consortium"/>
            <person name="Feng S."/>
            <person name="Stiller J."/>
            <person name="Andreu-Sanchez S."/>
            <person name="Margaryan A."/>
            <person name="Chen W."/>
            <person name="Paten B."/>
            <person name="Zhang G."/>
        </authorList>
    </citation>
    <scope>NUCLEOTIDE SEQUENCE</scope>
</reference>
<dbReference type="NCBIfam" id="TIGR01972">
    <property type="entry name" value="NDH_I_M"/>
    <property type="match status" value="1"/>
</dbReference>
<evidence type="ECO:0000256" key="4">
    <source>
        <dbReference type="ARBA" id="ARBA00021006"/>
    </source>
</evidence>
<keyword evidence="7 16" id="KW-0812">Transmembrane</keyword>
<evidence type="ECO:0000313" key="19">
    <source>
        <dbReference type="EMBL" id="QOD97282.1"/>
    </source>
</evidence>
<keyword evidence="10 16" id="KW-1133">Transmembrane helix</keyword>
<feature type="transmembrane region" description="Helical" evidence="16">
    <location>
        <begin position="389"/>
        <end position="413"/>
    </location>
</feature>
<evidence type="ECO:0000256" key="10">
    <source>
        <dbReference type="ARBA" id="ARBA00022989"/>
    </source>
</evidence>
<comment type="catalytic activity">
    <reaction evidence="15 16">
        <text>a ubiquinone + NADH + 5 H(+)(in) = a ubiquinol + NAD(+) + 4 H(+)(out)</text>
        <dbReference type="Rhea" id="RHEA:29091"/>
        <dbReference type="Rhea" id="RHEA-COMP:9565"/>
        <dbReference type="Rhea" id="RHEA-COMP:9566"/>
        <dbReference type="ChEBI" id="CHEBI:15378"/>
        <dbReference type="ChEBI" id="CHEBI:16389"/>
        <dbReference type="ChEBI" id="CHEBI:17976"/>
        <dbReference type="ChEBI" id="CHEBI:57540"/>
        <dbReference type="ChEBI" id="CHEBI:57945"/>
        <dbReference type="EC" id="7.1.1.2"/>
    </reaction>
</comment>
<dbReference type="EC" id="7.1.1.2" evidence="3 16"/>
<gene>
    <name evidence="19" type="primary">ND4</name>
</gene>
<keyword evidence="9 16" id="KW-0249">Electron transport</keyword>
<keyword evidence="14 16" id="KW-0472">Membrane</keyword>
<dbReference type="PRINTS" id="PR01437">
    <property type="entry name" value="NUOXDRDTASE4"/>
</dbReference>
<dbReference type="GO" id="GO:0048039">
    <property type="term" value="F:ubiquinone binding"/>
    <property type="evidence" value="ECO:0007669"/>
    <property type="project" value="TreeGrafter"/>
</dbReference>
<organism evidence="19">
    <name type="scientific">Eurypyga helias</name>
    <name type="common">Sunbittern</name>
    <name type="synonym">Ardea helias</name>
    <dbReference type="NCBI Taxonomy" id="54383"/>
    <lineage>
        <taxon>Eukaryota</taxon>
        <taxon>Metazoa</taxon>
        <taxon>Chordata</taxon>
        <taxon>Craniata</taxon>
        <taxon>Vertebrata</taxon>
        <taxon>Euteleostomi</taxon>
        <taxon>Archelosauria</taxon>
        <taxon>Archosauria</taxon>
        <taxon>Dinosauria</taxon>
        <taxon>Saurischia</taxon>
        <taxon>Theropoda</taxon>
        <taxon>Coelurosauria</taxon>
        <taxon>Aves</taxon>
        <taxon>Neognathae</taxon>
        <taxon>Neoaves</taxon>
        <taxon>Phaethontimorphae</taxon>
        <taxon>Eurypygiformes</taxon>
        <taxon>Eurypygidae</taxon>
        <taxon>Eurypyga</taxon>
    </lineage>
</organism>
<evidence type="ECO:0000256" key="11">
    <source>
        <dbReference type="ARBA" id="ARBA00023027"/>
    </source>
</evidence>
<evidence type="ECO:0000256" key="2">
    <source>
        <dbReference type="ARBA" id="ARBA00009025"/>
    </source>
</evidence>
<feature type="domain" description="NADH:quinone oxidoreductase/Mrp antiporter transmembrane" evidence="17">
    <location>
        <begin position="113"/>
        <end position="402"/>
    </location>
</feature>
<feature type="transmembrane region" description="Helical" evidence="16">
    <location>
        <begin position="351"/>
        <end position="369"/>
    </location>
</feature>
<evidence type="ECO:0000256" key="16">
    <source>
        <dbReference type="RuleBase" id="RU003297"/>
    </source>
</evidence>
<sequence length="459" mass="51177">MLKIIIPSILLLPTALLSPPKYLWTNTTTHSLLIATISLQWLLPTYFPHKNLTPWTGIDQISSPLLVLSCWLLPLMILASQNHLQQEPLTRKRIFISTMIMIQPFIILAFSTTELMLFYISFEATLIPTLILITRWGNQPERLSAGIYLLFYTLISSLPLLIAILYLHTQTGTLHLPTLKLTQPYSTTSWTTSILSLALLLAFMVKAPLYGLHLWLPKAHVEAPIAGSMLLAALLLKLGGYGIMRVTMLMPTLPDCLVYPLLTLSLWGALMTSSICLRQTDLKSLIAYSSVSHMGLVISASIIQTPWSFSGAMILMVSHGLTSSMLFCLANTNYERTHSRVMLLTRGLQPLLPLMSIWWLLANLANMALPPTTNLMAELTIMSALFNWSTPTILLTGLATMLTALYTLFMLLTTQRGTLPTYMTSVQNSNTREHLLMILHIIPMLLLILQPNLISGAPL</sequence>
<dbReference type="AlphaFoldDB" id="A0A7L8DAK9"/>
<feature type="transmembrane region" description="Helical" evidence="16">
    <location>
        <begin position="434"/>
        <end position="454"/>
    </location>
</feature>
<comment type="subcellular location">
    <subcellularLocation>
        <location evidence="1 16">Mitochondrion membrane</location>
        <topology evidence="1 16">Multi-pass membrane protein</topology>
    </subcellularLocation>
</comment>
<keyword evidence="8" id="KW-1278">Translocase</keyword>
<evidence type="ECO:0000256" key="14">
    <source>
        <dbReference type="ARBA" id="ARBA00023136"/>
    </source>
</evidence>
<evidence type="ECO:0000256" key="3">
    <source>
        <dbReference type="ARBA" id="ARBA00012944"/>
    </source>
</evidence>
<protein>
    <recommendedName>
        <fullName evidence="4 16">NADH-ubiquinone oxidoreductase chain 4</fullName>
        <ecNumber evidence="3 16">7.1.1.2</ecNumber>
    </recommendedName>
</protein>
<dbReference type="GO" id="GO:0042773">
    <property type="term" value="P:ATP synthesis coupled electron transport"/>
    <property type="evidence" value="ECO:0007669"/>
    <property type="project" value="InterPro"/>
</dbReference>